<dbReference type="InterPro" id="IPR028082">
    <property type="entry name" value="Peripla_BP_I"/>
</dbReference>
<dbReference type="Proteomes" id="UP000774958">
    <property type="component" value="Unassembled WGS sequence"/>
</dbReference>
<feature type="domain" description="HTH lacI-type" evidence="4">
    <location>
        <begin position="9"/>
        <end position="63"/>
    </location>
</feature>
<evidence type="ECO:0000313" key="7">
    <source>
        <dbReference type="Proteomes" id="UP000058114"/>
    </source>
</evidence>
<dbReference type="KEGG" id="asr:WL1483_3609"/>
<name>A0A0S2SMZ4_9GAMM</name>
<dbReference type="STRING" id="652.WL1483_3609"/>
<proteinExistence type="predicted"/>
<dbReference type="Proteomes" id="UP000058114">
    <property type="component" value="Chromosome"/>
</dbReference>
<dbReference type="EMBL" id="CP013067">
    <property type="protein sequence ID" value="ALP43028.1"/>
    <property type="molecule type" value="Genomic_DNA"/>
</dbReference>
<dbReference type="OrthoDB" id="5681588at2"/>
<gene>
    <name evidence="5" type="primary">gntR</name>
    <name evidence="6" type="ORF">LA374_10090</name>
    <name evidence="5" type="ORF">WL1483_3609</name>
</gene>
<keyword evidence="8" id="KW-1185">Reference proteome</keyword>
<dbReference type="AlphaFoldDB" id="A0A0S2SMZ4"/>
<evidence type="ECO:0000313" key="6">
    <source>
        <dbReference type="EMBL" id="MBZ6066553.1"/>
    </source>
</evidence>
<evidence type="ECO:0000313" key="5">
    <source>
        <dbReference type="EMBL" id="ALP43028.1"/>
    </source>
</evidence>
<keyword evidence="1" id="KW-0805">Transcription regulation</keyword>
<dbReference type="InterPro" id="IPR000843">
    <property type="entry name" value="HTH_LacI"/>
</dbReference>
<protein>
    <submittedName>
        <fullName evidence="6">Substrate-binding domain-containing protein</fullName>
    </submittedName>
    <submittedName>
        <fullName evidence="5">Transcriptional regulator</fullName>
    </submittedName>
</protein>
<dbReference type="Gene3D" id="3.40.50.2300">
    <property type="match status" value="2"/>
</dbReference>
<organism evidence="5 7">
    <name type="scientific">Aeromonas schubertii</name>
    <dbReference type="NCBI Taxonomy" id="652"/>
    <lineage>
        <taxon>Bacteria</taxon>
        <taxon>Pseudomonadati</taxon>
        <taxon>Pseudomonadota</taxon>
        <taxon>Gammaproteobacteria</taxon>
        <taxon>Aeromonadales</taxon>
        <taxon>Aeromonadaceae</taxon>
        <taxon>Aeromonas</taxon>
    </lineage>
</organism>
<reference evidence="5 7" key="2">
    <citation type="journal article" date="2016" name="Genome Announc.">
        <title>Complete Genome Sequence of the Highly Virulent Aeromonas schubertii Strain WL1483, Isolated from Diseased Snakehead Fish (Channa argus) in China.</title>
        <authorList>
            <person name="Liu L."/>
            <person name="Li N."/>
            <person name="Zhang D."/>
            <person name="Fu X."/>
            <person name="Shi C."/>
            <person name="Lin Q."/>
            <person name="Hao G."/>
        </authorList>
    </citation>
    <scope>NUCLEOTIDE SEQUENCE [LARGE SCALE GENOMIC DNA]</scope>
    <source>
        <strain evidence="5 7">WL1483</strain>
    </source>
</reference>
<dbReference type="Pfam" id="PF00532">
    <property type="entry name" value="Peripla_BP_1"/>
    <property type="match status" value="1"/>
</dbReference>
<evidence type="ECO:0000256" key="3">
    <source>
        <dbReference type="ARBA" id="ARBA00023163"/>
    </source>
</evidence>
<dbReference type="SUPFAM" id="SSF53822">
    <property type="entry name" value="Periplasmic binding protein-like I"/>
    <property type="match status" value="1"/>
</dbReference>
<dbReference type="PATRIC" id="fig|652.5.peg.4043"/>
<dbReference type="SMART" id="SM00354">
    <property type="entry name" value="HTH_LACI"/>
    <property type="match status" value="1"/>
</dbReference>
<keyword evidence="2" id="KW-0238">DNA-binding</keyword>
<dbReference type="PANTHER" id="PTHR30146:SF2">
    <property type="entry name" value="HTH-TYPE TRANSCRIPTIONAL REGULATOR GNTR"/>
    <property type="match status" value="1"/>
</dbReference>
<evidence type="ECO:0000256" key="2">
    <source>
        <dbReference type="ARBA" id="ARBA00023125"/>
    </source>
</evidence>
<dbReference type="PROSITE" id="PS00356">
    <property type="entry name" value="HTH_LACI_1"/>
    <property type="match status" value="1"/>
</dbReference>
<dbReference type="Gene3D" id="1.10.260.40">
    <property type="entry name" value="lambda repressor-like DNA-binding domains"/>
    <property type="match status" value="1"/>
</dbReference>
<reference evidence="6 8" key="3">
    <citation type="submission" date="2021-09" db="EMBL/GenBank/DDBJ databases">
        <title>Aeromonas schubertii isolated from Asian sea bass.</title>
        <authorList>
            <person name="Pinpimai K."/>
        </authorList>
    </citation>
    <scope>NUCLEOTIDE SEQUENCE [LARGE SCALE GENOMIC DNA]</scope>
    <source>
        <strain evidence="6 8">CHULA2021a</strain>
    </source>
</reference>
<dbReference type="PANTHER" id="PTHR30146">
    <property type="entry name" value="LACI-RELATED TRANSCRIPTIONAL REPRESSOR"/>
    <property type="match status" value="1"/>
</dbReference>
<dbReference type="RefSeq" id="WP_050668012.1">
    <property type="nucleotide sequence ID" value="NZ_CDDB01000109.1"/>
</dbReference>
<dbReference type="PROSITE" id="PS50932">
    <property type="entry name" value="HTH_LACI_2"/>
    <property type="match status" value="1"/>
</dbReference>
<reference evidence="7" key="1">
    <citation type="submission" date="2015-10" db="EMBL/GenBank/DDBJ databases">
        <title>Complete Genome Sequence of Aeromonas schubertii strain WL1483.</title>
        <authorList>
            <person name="Liu L."/>
        </authorList>
    </citation>
    <scope>NUCLEOTIDE SEQUENCE [LARGE SCALE GENOMIC DNA]</scope>
    <source>
        <strain evidence="7">WL1483</strain>
    </source>
</reference>
<dbReference type="InterPro" id="IPR001761">
    <property type="entry name" value="Peripla_BP/Lac1_sug-bd_dom"/>
</dbReference>
<dbReference type="SUPFAM" id="SSF47413">
    <property type="entry name" value="lambda repressor-like DNA-binding domains"/>
    <property type="match status" value="1"/>
</dbReference>
<evidence type="ECO:0000256" key="1">
    <source>
        <dbReference type="ARBA" id="ARBA00023015"/>
    </source>
</evidence>
<sequence>MHDTRKRRPTLQDIADRVGVTKMTVSRYLRDPGSVAEATRQRIAEAVEALGYIPSRAPDILSNATSRAIGILIPSLSNQVFSAVVQGVEAVTRAAGYQTLLGHYGYSPEREEEQVASLLSFHVDGLILCDTEHTERTRKMIATAGIPVVEAMDFPEAPIDMVVGMDHRAAARAMTEAMLARGRRHIVYLGARLDVRTRLRMAGYYDAMGAAGLTGEHLLTGESSTFILGGSLLDQALARWPDLDGLFCTNDDLAVGAILRAQALGIPVPGQIAIAGANSLNIGRAISPQLASIITPREEIGREAATLLLASLAGQPLATKVCDLGFTLFEGESLGEIPRPIRS</sequence>
<dbReference type="Pfam" id="PF00356">
    <property type="entry name" value="LacI"/>
    <property type="match status" value="1"/>
</dbReference>
<dbReference type="CDD" id="cd01575">
    <property type="entry name" value="PBP1_GntR"/>
    <property type="match status" value="1"/>
</dbReference>
<evidence type="ECO:0000259" key="4">
    <source>
        <dbReference type="PROSITE" id="PS50932"/>
    </source>
</evidence>
<dbReference type="GO" id="GO:0003700">
    <property type="term" value="F:DNA-binding transcription factor activity"/>
    <property type="evidence" value="ECO:0007669"/>
    <property type="project" value="TreeGrafter"/>
</dbReference>
<dbReference type="CDD" id="cd01392">
    <property type="entry name" value="HTH_LacI"/>
    <property type="match status" value="1"/>
</dbReference>
<dbReference type="EMBL" id="JAIRBT010000011">
    <property type="protein sequence ID" value="MBZ6066553.1"/>
    <property type="molecule type" value="Genomic_DNA"/>
</dbReference>
<accession>A0A0S2SMZ4</accession>
<keyword evidence="3" id="KW-0804">Transcription</keyword>
<dbReference type="InterPro" id="IPR010982">
    <property type="entry name" value="Lambda_DNA-bd_dom_sf"/>
</dbReference>
<evidence type="ECO:0000313" key="8">
    <source>
        <dbReference type="Proteomes" id="UP000774958"/>
    </source>
</evidence>
<dbReference type="GO" id="GO:0000976">
    <property type="term" value="F:transcription cis-regulatory region binding"/>
    <property type="evidence" value="ECO:0007669"/>
    <property type="project" value="TreeGrafter"/>
</dbReference>